<organism evidence="1">
    <name type="scientific">Arundo donax</name>
    <name type="common">Giant reed</name>
    <name type="synonym">Donax arundinaceus</name>
    <dbReference type="NCBI Taxonomy" id="35708"/>
    <lineage>
        <taxon>Eukaryota</taxon>
        <taxon>Viridiplantae</taxon>
        <taxon>Streptophyta</taxon>
        <taxon>Embryophyta</taxon>
        <taxon>Tracheophyta</taxon>
        <taxon>Spermatophyta</taxon>
        <taxon>Magnoliopsida</taxon>
        <taxon>Liliopsida</taxon>
        <taxon>Poales</taxon>
        <taxon>Poaceae</taxon>
        <taxon>PACMAD clade</taxon>
        <taxon>Arundinoideae</taxon>
        <taxon>Arundineae</taxon>
        <taxon>Arundo</taxon>
    </lineage>
</organism>
<reference evidence="1" key="1">
    <citation type="submission" date="2014-09" db="EMBL/GenBank/DDBJ databases">
        <authorList>
            <person name="Magalhaes I.L.F."/>
            <person name="Oliveira U."/>
            <person name="Santos F.R."/>
            <person name="Vidigal T.H.D.A."/>
            <person name="Brescovit A.D."/>
            <person name="Santos A.J."/>
        </authorList>
    </citation>
    <scope>NUCLEOTIDE SEQUENCE</scope>
    <source>
        <tissue evidence="1">Shoot tissue taken approximately 20 cm above the soil surface</tissue>
    </source>
</reference>
<proteinExistence type="predicted"/>
<name>A0A0A9CGA9_ARUDO</name>
<dbReference type="AlphaFoldDB" id="A0A0A9CGA9"/>
<dbReference type="EMBL" id="GBRH01224402">
    <property type="protein sequence ID" value="JAD73493.1"/>
    <property type="molecule type" value="Transcribed_RNA"/>
</dbReference>
<evidence type="ECO:0000313" key="1">
    <source>
        <dbReference type="EMBL" id="JAD73493.1"/>
    </source>
</evidence>
<sequence length="49" mass="5837">MFVMLVCLIPHNVTYWLLLKQGIWYPLFTGDLNSEQFLLLELKILRILS</sequence>
<accession>A0A0A9CGA9</accession>
<reference evidence="1" key="2">
    <citation type="journal article" date="2015" name="Data Brief">
        <title>Shoot transcriptome of the giant reed, Arundo donax.</title>
        <authorList>
            <person name="Barrero R.A."/>
            <person name="Guerrero F.D."/>
            <person name="Moolhuijzen P."/>
            <person name="Goolsby J.A."/>
            <person name="Tidwell J."/>
            <person name="Bellgard S.E."/>
            <person name="Bellgard M.I."/>
        </authorList>
    </citation>
    <scope>NUCLEOTIDE SEQUENCE</scope>
    <source>
        <tissue evidence="1">Shoot tissue taken approximately 20 cm above the soil surface</tissue>
    </source>
</reference>
<protein>
    <submittedName>
        <fullName evidence="1">Uncharacterized protein</fullName>
    </submittedName>
</protein>